<evidence type="ECO:0000256" key="1">
    <source>
        <dbReference type="SAM" id="Phobius"/>
    </source>
</evidence>
<dbReference type="GO" id="GO:0006629">
    <property type="term" value="P:lipid metabolic process"/>
    <property type="evidence" value="ECO:0007669"/>
    <property type="project" value="InterPro"/>
</dbReference>
<dbReference type="AlphaFoldDB" id="A0A0R2D449"/>
<gene>
    <name evidence="3" type="ORF">FC19_GL002220</name>
</gene>
<accession>A0A0R2D449</accession>
<feature type="transmembrane region" description="Helical" evidence="1">
    <location>
        <begin position="300"/>
        <end position="319"/>
    </location>
</feature>
<name>A0A0R2D449_9LACO</name>
<dbReference type="CDD" id="cd08579">
    <property type="entry name" value="GDPD_memb_like"/>
    <property type="match status" value="1"/>
</dbReference>
<feature type="transmembrane region" description="Helical" evidence="1">
    <location>
        <begin position="206"/>
        <end position="239"/>
    </location>
</feature>
<keyword evidence="4" id="KW-1185">Reference proteome</keyword>
<feature type="transmembrane region" description="Helical" evidence="1">
    <location>
        <begin position="259"/>
        <end position="280"/>
    </location>
</feature>
<keyword evidence="1" id="KW-1133">Transmembrane helix</keyword>
<dbReference type="InterPro" id="IPR030395">
    <property type="entry name" value="GP_PDE_dom"/>
</dbReference>
<organism evidence="3 4">
    <name type="scientific">Liquorilactobacillus aquaticus DSM 21051</name>
    <dbReference type="NCBI Taxonomy" id="1423725"/>
    <lineage>
        <taxon>Bacteria</taxon>
        <taxon>Bacillati</taxon>
        <taxon>Bacillota</taxon>
        <taxon>Bacilli</taxon>
        <taxon>Lactobacillales</taxon>
        <taxon>Lactobacillaceae</taxon>
        <taxon>Liquorilactobacillus</taxon>
    </lineage>
</organism>
<feature type="transmembrane region" description="Helical" evidence="1">
    <location>
        <begin position="111"/>
        <end position="130"/>
    </location>
</feature>
<feature type="domain" description="GP-PDE" evidence="2">
    <location>
        <begin position="336"/>
        <end position="566"/>
    </location>
</feature>
<dbReference type="PANTHER" id="PTHR46211">
    <property type="entry name" value="GLYCEROPHOSPHORYL DIESTER PHOSPHODIESTERASE"/>
    <property type="match status" value="1"/>
</dbReference>
<dbReference type="GO" id="GO:0008081">
    <property type="term" value="F:phosphoric diester hydrolase activity"/>
    <property type="evidence" value="ECO:0007669"/>
    <property type="project" value="InterPro"/>
</dbReference>
<sequence length="588" mass="67623">MASLNLWNKKNSKDKRAYLTNILLINALVLFVVMPGLVMGGNWFLDADEYGYFTSHSSYLTLMSGIIFVFLLLYAAYFEYTFLLLCSYNFSKHKNFSTQSMLQSSFKEASAVFSKKIFFFLFYFLLILPFSGTGYTSELLSKIKIPIFILDYIFKERRLFISLVALLYVGLMYLGIRFSFTLPYMILQKSTLKKALKQSLALTRKYFWKLAFSFSSLVLGALIFNFFLYVCLLGVQWLFERGLVGLALYSATALTTIAWFIRLMTSAAVIIGSIQIVLFFMNKEKQLDEVSLQNATPQKYYGLLGACFLTIFFLSLLTIRTRDTFIFMRKSPHEVPIVIAHRGVDGDNALQNSISALKKTNRSAKPYYTEMDVQETKDQKFVVSHDSNLKKLTGKNLIAQKLTLKQATKLTAYESRHSEKLASFDKYLNEAHKIGQLLIVELKVSKYDSKHMLDIFVNKYAQKLVSYGDVVHSLDYKTVYELKKKAPKLKVGYILPFNVLGVPKTVANFYSVEYSTLNDDFVTEAQRQHKKVYTWTVNRSPSMYGDLSMGVNGIITDNASKLNRTIKNYHSKKTYIYKMLALMLNLYR</sequence>
<dbReference type="InterPro" id="IPR017946">
    <property type="entry name" value="PLC-like_Pdiesterase_TIM-brl"/>
</dbReference>
<dbReference type="SUPFAM" id="SSF51695">
    <property type="entry name" value="PLC-like phosphodiesterases"/>
    <property type="match status" value="1"/>
</dbReference>
<feature type="transmembrane region" description="Helical" evidence="1">
    <location>
        <begin position="159"/>
        <end position="185"/>
    </location>
</feature>
<dbReference type="OrthoDB" id="384721at2"/>
<reference evidence="3 4" key="1">
    <citation type="journal article" date="2015" name="Genome Announc.">
        <title>Expanding the biotechnology potential of lactobacilli through comparative genomics of 213 strains and associated genera.</title>
        <authorList>
            <person name="Sun Z."/>
            <person name="Harris H.M."/>
            <person name="McCann A."/>
            <person name="Guo C."/>
            <person name="Argimon S."/>
            <person name="Zhang W."/>
            <person name="Yang X."/>
            <person name="Jeffery I.B."/>
            <person name="Cooney J.C."/>
            <person name="Kagawa T.F."/>
            <person name="Liu W."/>
            <person name="Song Y."/>
            <person name="Salvetti E."/>
            <person name="Wrobel A."/>
            <person name="Rasinkangas P."/>
            <person name="Parkhill J."/>
            <person name="Rea M.C."/>
            <person name="O'Sullivan O."/>
            <person name="Ritari J."/>
            <person name="Douillard F.P."/>
            <person name="Paul Ross R."/>
            <person name="Yang R."/>
            <person name="Briner A.E."/>
            <person name="Felis G.E."/>
            <person name="de Vos W.M."/>
            <person name="Barrangou R."/>
            <person name="Klaenhammer T.R."/>
            <person name="Caufield P.W."/>
            <person name="Cui Y."/>
            <person name="Zhang H."/>
            <person name="O'Toole P.W."/>
        </authorList>
    </citation>
    <scope>NUCLEOTIDE SEQUENCE [LARGE SCALE GENOMIC DNA]</scope>
    <source>
        <strain evidence="3 4">DSM 21051</strain>
    </source>
</reference>
<dbReference type="InterPro" id="IPR018476">
    <property type="entry name" value="GlyceroP-diester-Pdiesterase_M"/>
</dbReference>
<dbReference type="STRING" id="1423725.FC19_GL002220"/>
<dbReference type="PROSITE" id="PS51704">
    <property type="entry name" value="GP_PDE"/>
    <property type="match status" value="1"/>
</dbReference>
<proteinExistence type="predicted"/>
<protein>
    <submittedName>
        <fullName evidence="3">Glycerophosphoryl diester phosphodiesterase</fullName>
    </submittedName>
</protein>
<feature type="transmembrane region" description="Helical" evidence="1">
    <location>
        <begin position="65"/>
        <end position="90"/>
    </location>
</feature>
<dbReference type="Pfam" id="PF10110">
    <property type="entry name" value="GPDPase_memb"/>
    <property type="match status" value="1"/>
</dbReference>
<keyword evidence="1" id="KW-0812">Transmembrane</keyword>
<evidence type="ECO:0000259" key="2">
    <source>
        <dbReference type="PROSITE" id="PS51704"/>
    </source>
</evidence>
<feature type="transmembrane region" description="Helical" evidence="1">
    <location>
        <begin position="21"/>
        <end position="45"/>
    </location>
</feature>
<dbReference type="PATRIC" id="fig|1423725.3.peg.2285"/>
<dbReference type="Proteomes" id="UP000051015">
    <property type="component" value="Unassembled WGS sequence"/>
</dbReference>
<dbReference type="Gene3D" id="3.20.20.190">
    <property type="entry name" value="Phosphatidylinositol (PI) phosphodiesterase"/>
    <property type="match status" value="1"/>
</dbReference>
<evidence type="ECO:0000313" key="3">
    <source>
        <dbReference type="EMBL" id="KRM95126.1"/>
    </source>
</evidence>
<keyword evidence="1" id="KW-0472">Membrane</keyword>
<dbReference type="EMBL" id="AYZD01000033">
    <property type="protein sequence ID" value="KRM95126.1"/>
    <property type="molecule type" value="Genomic_DNA"/>
</dbReference>
<dbReference type="Pfam" id="PF03009">
    <property type="entry name" value="GDPD"/>
    <property type="match status" value="1"/>
</dbReference>
<dbReference type="PANTHER" id="PTHR46211:SF8">
    <property type="entry name" value="PHOSPHODIESTERASE"/>
    <property type="match status" value="1"/>
</dbReference>
<comment type="caution">
    <text evidence="3">The sequence shown here is derived from an EMBL/GenBank/DDBJ whole genome shotgun (WGS) entry which is preliminary data.</text>
</comment>
<evidence type="ECO:0000313" key="4">
    <source>
        <dbReference type="Proteomes" id="UP000051015"/>
    </source>
</evidence>